<dbReference type="EMBL" id="BMOD01000020">
    <property type="protein sequence ID" value="GGJ49348.1"/>
    <property type="molecule type" value="Genomic_DNA"/>
</dbReference>
<protein>
    <submittedName>
        <fullName evidence="2">Uncharacterized protein</fullName>
    </submittedName>
</protein>
<evidence type="ECO:0000256" key="1">
    <source>
        <dbReference type="SAM" id="MobiDB-lite"/>
    </source>
</evidence>
<comment type="caution">
    <text evidence="2">The sequence shown here is derived from an EMBL/GenBank/DDBJ whole genome shotgun (WGS) entry which is preliminary data.</text>
</comment>
<accession>A0ABQ2D838</accession>
<feature type="region of interest" description="Disordered" evidence="1">
    <location>
        <begin position="31"/>
        <end position="60"/>
    </location>
</feature>
<sequence>MTIHTCMPDPIQWQFHDMALNIVQQAESTGYNPHQMQRSDDVSMTKRQSNVGIAREAEVT</sequence>
<gene>
    <name evidence="2" type="ORF">GCM10008938_39150</name>
</gene>
<proteinExistence type="predicted"/>
<reference evidence="3" key="1">
    <citation type="journal article" date="2019" name="Int. J. Syst. Evol. Microbiol.">
        <title>The Global Catalogue of Microorganisms (GCM) 10K type strain sequencing project: providing services to taxonomists for standard genome sequencing and annotation.</title>
        <authorList>
            <consortium name="The Broad Institute Genomics Platform"/>
            <consortium name="The Broad Institute Genome Sequencing Center for Infectious Disease"/>
            <person name="Wu L."/>
            <person name="Ma J."/>
        </authorList>
    </citation>
    <scope>NUCLEOTIDE SEQUENCE [LARGE SCALE GENOMIC DNA]</scope>
    <source>
        <strain evidence="3">JCM 14370</strain>
    </source>
</reference>
<evidence type="ECO:0000313" key="3">
    <source>
        <dbReference type="Proteomes" id="UP000632222"/>
    </source>
</evidence>
<evidence type="ECO:0000313" key="2">
    <source>
        <dbReference type="EMBL" id="GGJ49348.1"/>
    </source>
</evidence>
<name>A0ABQ2D838_9DEIO</name>
<keyword evidence="3" id="KW-1185">Reference proteome</keyword>
<dbReference type="Proteomes" id="UP000632222">
    <property type="component" value="Unassembled WGS sequence"/>
</dbReference>
<organism evidence="2 3">
    <name type="scientific">Deinococcus roseus</name>
    <dbReference type="NCBI Taxonomy" id="392414"/>
    <lineage>
        <taxon>Bacteria</taxon>
        <taxon>Thermotogati</taxon>
        <taxon>Deinococcota</taxon>
        <taxon>Deinococci</taxon>
        <taxon>Deinococcales</taxon>
        <taxon>Deinococcaceae</taxon>
        <taxon>Deinococcus</taxon>
    </lineage>
</organism>